<evidence type="ECO:0000313" key="4">
    <source>
        <dbReference type="Proteomes" id="UP000828251"/>
    </source>
</evidence>
<feature type="region of interest" description="Disordered" evidence="1">
    <location>
        <begin position="301"/>
        <end position="345"/>
    </location>
</feature>
<proteinExistence type="predicted"/>
<dbReference type="OrthoDB" id="999782at2759"/>
<keyword evidence="4" id="KW-1185">Reference proteome</keyword>
<dbReference type="Pfam" id="PF10536">
    <property type="entry name" value="PMD"/>
    <property type="match status" value="1"/>
</dbReference>
<sequence>MQVGPETYQCVDREVETRDAHIPSSMWRVYYHSRRYAVAIGIAGRWIIRGYLMPDLSRTLVHLRWLLKLVDFRTAGELSWGFTVLTTLYREICRATIPTKAKIGGCLSLLQSWARYRLPFLRPRVNHPHTFPLIMRWNHLASYIGIPTSPEDIRLLLDQRSEVQFEWILYEDSAIRAVIPDEFFQNLNIWHVKVPMVTYAIVEMHQSDRVLRQFGFRQPIPVTPEKLDDEHEIDLRLINTDWPRYWSNYIKMWENQYDYKRTRESIIVPKLACVPEYMPWFRIYGKPYLLSKEERRRQIRVERERRGPLNPRRRDDHASPSIAATQSPGPSTAPSQSLGPTTAPP</sequence>
<dbReference type="InterPro" id="IPR044824">
    <property type="entry name" value="MAIN-like"/>
</dbReference>
<dbReference type="PANTHER" id="PTHR46033:SF8">
    <property type="entry name" value="PROTEIN MAINTENANCE OF MERISTEMS-LIKE"/>
    <property type="match status" value="1"/>
</dbReference>
<protein>
    <recommendedName>
        <fullName evidence="2">Aminotransferase-like plant mobile domain-containing protein</fullName>
    </recommendedName>
</protein>
<reference evidence="3 4" key="1">
    <citation type="journal article" date="2021" name="Plant Biotechnol. J.">
        <title>Multi-omics assisted identification of the key and species-specific regulatory components of drought-tolerant mechanisms in Gossypium stocksii.</title>
        <authorList>
            <person name="Yu D."/>
            <person name="Ke L."/>
            <person name="Zhang D."/>
            <person name="Wu Y."/>
            <person name="Sun Y."/>
            <person name="Mei J."/>
            <person name="Sun J."/>
            <person name="Sun Y."/>
        </authorList>
    </citation>
    <scope>NUCLEOTIDE SEQUENCE [LARGE SCALE GENOMIC DNA]</scope>
    <source>
        <strain evidence="4">cv. E1</strain>
        <tissue evidence="3">Leaf</tissue>
    </source>
</reference>
<dbReference type="GO" id="GO:0010073">
    <property type="term" value="P:meristem maintenance"/>
    <property type="evidence" value="ECO:0007669"/>
    <property type="project" value="InterPro"/>
</dbReference>
<gene>
    <name evidence="3" type="ORF">J1N35_029471</name>
</gene>
<dbReference type="Proteomes" id="UP000828251">
    <property type="component" value="Unassembled WGS sequence"/>
</dbReference>
<name>A0A9D3UYS1_9ROSI</name>
<feature type="domain" description="Aminotransferase-like plant mobile" evidence="2">
    <location>
        <begin position="47"/>
        <end position="282"/>
    </location>
</feature>
<organism evidence="3 4">
    <name type="scientific">Gossypium stocksii</name>
    <dbReference type="NCBI Taxonomy" id="47602"/>
    <lineage>
        <taxon>Eukaryota</taxon>
        <taxon>Viridiplantae</taxon>
        <taxon>Streptophyta</taxon>
        <taxon>Embryophyta</taxon>
        <taxon>Tracheophyta</taxon>
        <taxon>Spermatophyta</taxon>
        <taxon>Magnoliopsida</taxon>
        <taxon>eudicotyledons</taxon>
        <taxon>Gunneridae</taxon>
        <taxon>Pentapetalae</taxon>
        <taxon>rosids</taxon>
        <taxon>malvids</taxon>
        <taxon>Malvales</taxon>
        <taxon>Malvaceae</taxon>
        <taxon>Malvoideae</taxon>
        <taxon>Gossypium</taxon>
    </lineage>
</organism>
<feature type="compositionally biased region" description="Polar residues" evidence="1">
    <location>
        <begin position="322"/>
        <end position="345"/>
    </location>
</feature>
<dbReference type="InterPro" id="IPR019557">
    <property type="entry name" value="AminoTfrase-like_pln_mobile"/>
</dbReference>
<evidence type="ECO:0000259" key="2">
    <source>
        <dbReference type="Pfam" id="PF10536"/>
    </source>
</evidence>
<accession>A0A9D3UYS1</accession>
<dbReference type="EMBL" id="JAIQCV010000009">
    <property type="protein sequence ID" value="KAH1064484.1"/>
    <property type="molecule type" value="Genomic_DNA"/>
</dbReference>
<evidence type="ECO:0000256" key="1">
    <source>
        <dbReference type="SAM" id="MobiDB-lite"/>
    </source>
</evidence>
<evidence type="ECO:0000313" key="3">
    <source>
        <dbReference type="EMBL" id="KAH1064484.1"/>
    </source>
</evidence>
<feature type="compositionally biased region" description="Basic and acidic residues" evidence="1">
    <location>
        <begin position="301"/>
        <end position="318"/>
    </location>
</feature>
<dbReference type="PANTHER" id="PTHR46033">
    <property type="entry name" value="PROTEIN MAIN-LIKE 2"/>
    <property type="match status" value="1"/>
</dbReference>
<dbReference type="AlphaFoldDB" id="A0A9D3UYS1"/>
<comment type="caution">
    <text evidence="3">The sequence shown here is derived from an EMBL/GenBank/DDBJ whole genome shotgun (WGS) entry which is preliminary data.</text>
</comment>